<evidence type="ECO:0000313" key="2">
    <source>
        <dbReference type="Proteomes" id="UP000189670"/>
    </source>
</evidence>
<reference evidence="2" key="1">
    <citation type="submission" date="2012-11" db="EMBL/GenBank/DDBJ databases">
        <authorList>
            <person name="Lucero-Rivera Y.E."/>
            <person name="Tovar-Ramirez D."/>
        </authorList>
    </citation>
    <scope>NUCLEOTIDE SEQUENCE [LARGE SCALE GENOMIC DNA]</scope>
    <source>
        <strain evidence="2">Araruama</strain>
    </source>
</reference>
<dbReference type="InterPro" id="IPR035986">
    <property type="entry name" value="PKD_dom_sf"/>
</dbReference>
<proteinExistence type="predicted"/>
<gene>
    <name evidence="1" type="ORF">OMM_03484</name>
</gene>
<dbReference type="EMBL" id="ATBP01000490">
    <property type="protein sequence ID" value="ETR70097.1"/>
    <property type="molecule type" value="Genomic_DNA"/>
</dbReference>
<name>A0A1V1P5F1_9BACT</name>
<evidence type="ECO:0000313" key="1">
    <source>
        <dbReference type="EMBL" id="ETR70097.1"/>
    </source>
</evidence>
<dbReference type="AlphaFoldDB" id="A0A1V1P5F1"/>
<dbReference type="SUPFAM" id="SSF49299">
    <property type="entry name" value="PKD domain"/>
    <property type="match status" value="1"/>
</dbReference>
<dbReference type="Proteomes" id="UP000189670">
    <property type="component" value="Unassembled WGS sequence"/>
</dbReference>
<organism evidence="1 2">
    <name type="scientific">Candidatus Magnetoglobus multicellularis str. Araruama</name>
    <dbReference type="NCBI Taxonomy" id="890399"/>
    <lineage>
        <taxon>Bacteria</taxon>
        <taxon>Pseudomonadati</taxon>
        <taxon>Thermodesulfobacteriota</taxon>
        <taxon>Desulfobacteria</taxon>
        <taxon>Desulfobacterales</taxon>
        <taxon>Desulfobacteraceae</taxon>
        <taxon>Candidatus Magnetoglobus</taxon>
    </lineage>
</organism>
<sequence length="1159" mass="128708">MPEGLRPSVEITTNTLSGEAPLTTRFTADFIHINPNRFKWDLDNDGIIDAVTYDSQLLWTFDKAGDYRIQVIVVDVWDREYFNHIDIHVTPSQTIHHEVILEAFYPQSHYLPSYVMTGGRAIRWYRLLDLDNHLLINKKLYYQWDSDIYTSQSDDQGFIAIKSPRVEESSSFAMTIVDQNGNEIASDNLPFFSVILTDREFKETYSLLLDVGLELGLGGPGVSMGPMAFKTLEVGFSGKTSILHTDIHILHTDTIDVEVNNINDISIGLEGFAGFSGTIFKQYVHTKGRPKIEAGMGVNLEYSQALSTCFHFKDFLNNDSSDHHDQLLAATGLFFENLVKLNPGSAGNIIVQQIFNAIIERVTGVDDYYQGFGHESTVSMNGDIKGSISLTNPLGKVAGSGISLDISAIDSSYIFKHERENDINNTSRLTNTIHGNIELAGFHMGLSQKFGGDKRRKNTPKFSIPGADFHIGDFSGGQQISIETSQTGQTLSFQVMTNRSSGNELFFNSIFNETFLNLKTHDLQTITMLAANSTLIDTIVKDQSLNLSPFAYHKAFDAFTQINQGKVFWQEIIKENNITTIPINIGGSLGAKLGLSFNVDMRSIVKYSAKEGIITPETGMINTAEYDKDQHIQAIGYQCIIKEYEELLQEIIQSVMETVEEIKEKGKELILETTAKIIEGGARIKAGAKAGFEQFVDFTFKITSFQDDQKRSYRIRTDQSETVMTVGNVFVLSVQSQSGDTIDTLPEALTLTVGYTAQDMNLAGYTINDADKLRLYLWNPDTNYYTYIGGQVDISQQSVSSGVIKTGQYVLAIDADAPTINQFSISNGTGMPKISFRLQDNLSGIQFSEFHVYLDDQPIADASNYSACIQPSTGFFEYKPHSELSSGVHEISITTQDTSGNSAAYAYSFVVNNQPPQIWHLPIQSCTSDSALFVSAVVVDDESVKGVYLNFRPKTNEQSFKTIEMQHLKDASTYIAEIQKDQLTHAGLRYFIQASDTNGNITQTAQMDIVITDTSGPILTEAIECGCQSGLARIMWQPSTDPDTNGYYVWIAETPENYTLYQDAALTLFIDIPENLSNQLFKISAYDTAGNMGSLSHEILIPSCQPGLKQVIDYLQVLSGMQVDTDITMQNDIASDNKLSLAELIDLFQIISTDSGEKP</sequence>
<accession>A0A1V1P5F1</accession>
<comment type="caution">
    <text evidence="1">The sequence shown here is derived from an EMBL/GenBank/DDBJ whole genome shotgun (WGS) entry which is preliminary data.</text>
</comment>
<protein>
    <submittedName>
        <fullName evidence="1">Uncharacterized protein</fullName>
    </submittedName>
</protein>